<feature type="transmembrane region" description="Helical" evidence="5">
    <location>
        <begin position="473"/>
        <end position="496"/>
    </location>
</feature>
<evidence type="ECO:0000256" key="3">
    <source>
        <dbReference type="ARBA" id="ARBA00022679"/>
    </source>
</evidence>
<keyword evidence="2 4" id="KW-0328">Glycosyltransferase</keyword>
<dbReference type="InterPro" id="IPR002213">
    <property type="entry name" value="UDP_glucos_trans"/>
</dbReference>
<dbReference type="EMBL" id="MF034855">
    <property type="protein sequence ID" value="AVT42221.1"/>
    <property type="molecule type" value="mRNA"/>
</dbReference>
<comment type="similarity">
    <text evidence="1 4">Belongs to the UDP-glycosyltransferase family.</text>
</comment>
<reference evidence="6" key="1">
    <citation type="submission" date="2017-05" db="EMBL/GenBank/DDBJ databases">
        <authorList>
            <person name="Song R."/>
            <person name="Chenine A.L."/>
            <person name="Ruprecht R.M."/>
        </authorList>
    </citation>
    <scope>NUCLEOTIDE SEQUENCE</scope>
</reference>
<dbReference type="CDD" id="cd03784">
    <property type="entry name" value="GT1_Gtf-like"/>
    <property type="match status" value="1"/>
</dbReference>
<evidence type="ECO:0000256" key="1">
    <source>
        <dbReference type="ARBA" id="ARBA00009995"/>
    </source>
</evidence>
<dbReference type="PANTHER" id="PTHR48043:SF159">
    <property type="entry name" value="EG:EG0003.4 PROTEIN-RELATED"/>
    <property type="match status" value="1"/>
</dbReference>
<comment type="catalytic activity">
    <reaction evidence="5">
        <text>glucuronate acceptor + UDP-alpha-D-glucuronate = acceptor beta-D-glucuronoside + UDP + H(+)</text>
        <dbReference type="Rhea" id="RHEA:21032"/>
        <dbReference type="ChEBI" id="CHEBI:15378"/>
        <dbReference type="ChEBI" id="CHEBI:58052"/>
        <dbReference type="ChEBI" id="CHEBI:58223"/>
        <dbReference type="ChEBI" id="CHEBI:132367"/>
        <dbReference type="ChEBI" id="CHEBI:132368"/>
        <dbReference type="EC" id="2.4.1.17"/>
    </reaction>
</comment>
<keyword evidence="3 4" id="KW-0808">Transferase</keyword>
<organism evidence="6">
    <name type="scientific">Lissorhoptrus oryzophilus</name>
    <name type="common">rice water weevil</name>
    <dbReference type="NCBI Taxonomy" id="308863"/>
    <lineage>
        <taxon>Eukaryota</taxon>
        <taxon>Metazoa</taxon>
        <taxon>Ecdysozoa</taxon>
        <taxon>Arthropoda</taxon>
        <taxon>Hexapoda</taxon>
        <taxon>Insecta</taxon>
        <taxon>Pterygota</taxon>
        <taxon>Neoptera</taxon>
        <taxon>Endopterygota</taxon>
        <taxon>Coleoptera</taxon>
        <taxon>Polyphaga</taxon>
        <taxon>Cucujiformia</taxon>
        <taxon>Erirhinidae</taxon>
        <taxon>Erirhininae</taxon>
        <taxon>Lissorhoptrus</taxon>
    </lineage>
</organism>
<evidence type="ECO:0000256" key="2">
    <source>
        <dbReference type="ARBA" id="ARBA00022676"/>
    </source>
</evidence>
<dbReference type="AlphaFoldDB" id="A0A2R4FXJ6"/>
<dbReference type="GO" id="GO:0015020">
    <property type="term" value="F:glucuronosyltransferase activity"/>
    <property type="evidence" value="ECO:0007669"/>
    <property type="project" value="UniProtKB-EC"/>
</dbReference>
<name>A0A2R4FXJ6_9CUCU</name>
<keyword evidence="5" id="KW-0472">Membrane</keyword>
<feature type="chain" id="PRO_5015213262" description="UDP-glucuronosyltransferase" evidence="5">
    <location>
        <begin position="22"/>
        <end position="518"/>
    </location>
</feature>
<accession>A0A2R4FXJ6</accession>
<keyword evidence="5" id="KW-0812">Transmembrane</keyword>
<comment type="subcellular location">
    <subcellularLocation>
        <location evidence="5">Membrane</location>
        <topology evidence="5">Single-pass membrane protein</topology>
    </subcellularLocation>
</comment>
<dbReference type="Gene3D" id="3.40.50.2000">
    <property type="entry name" value="Glycogen Phosphorylase B"/>
    <property type="match status" value="2"/>
</dbReference>
<dbReference type="Pfam" id="PF00201">
    <property type="entry name" value="UDPGT"/>
    <property type="match status" value="1"/>
</dbReference>
<dbReference type="SUPFAM" id="SSF53756">
    <property type="entry name" value="UDP-Glycosyltransferase/glycogen phosphorylase"/>
    <property type="match status" value="1"/>
</dbReference>
<keyword evidence="5" id="KW-0732">Signal</keyword>
<dbReference type="EC" id="2.4.1.17" evidence="5"/>
<dbReference type="FunFam" id="3.40.50.2000:FF:000050">
    <property type="entry name" value="UDP-glucuronosyltransferase"/>
    <property type="match status" value="1"/>
</dbReference>
<evidence type="ECO:0000256" key="4">
    <source>
        <dbReference type="RuleBase" id="RU003718"/>
    </source>
</evidence>
<dbReference type="PROSITE" id="PS00375">
    <property type="entry name" value="UDPGT"/>
    <property type="match status" value="1"/>
</dbReference>
<sequence>MVKHKIIVLIFFISILQSSFCARILCVFQMAAISHQVTFQPIAKELSLRGHEVISVTPHPINDPSLTNLTEINTNYTYSIILGHGFEFFMSKELTVQSKVAKIFAMYNDYAEAILSNKQFRKVYNDPSQKFDLIIAQIYVSPIMFALSSKFNAPVVGISSMGGWTGTHIAIGNPTPPSLYSEMFLHYNGDLTYYERIKSTLYFLWSRLYVNFVAMPKCDAIARKYLGSDLPYLADIERNVSALFLNINPILYTPRPMVPTVVPLGFMHIKPPKPLPKDIAEEIESAKNGVVYFSLGSNVKSINIPKRIRDLLMQVFAEVPYKVLWKFEGEELPGKPRNVIIRKWLPQQDILAHPNVKVFISQCGLQSTEEAIDREMPMVGIPFIADQEMNAKRLVRQGVAKQIDYVNATKQEIIDAIIEVAENPIYRKNMKKLRLLLQDQPMTGLERAVWWSEYIIRHKGTKHLRSPTVDIEWYKYLLIDVFAAIFGVITLLLIVLIKLIKVLKRGCVRNVNEKKKKQ</sequence>
<proteinExistence type="evidence at transcript level"/>
<dbReference type="PANTHER" id="PTHR48043">
    <property type="entry name" value="EG:EG0003.4 PROTEIN-RELATED"/>
    <property type="match status" value="1"/>
</dbReference>
<feature type="signal peptide" evidence="5">
    <location>
        <begin position="1"/>
        <end position="21"/>
    </location>
</feature>
<evidence type="ECO:0000256" key="5">
    <source>
        <dbReference type="RuleBase" id="RU362059"/>
    </source>
</evidence>
<evidence type="ECO:0000313" key="6">
    <source>
        <dbReference type="EMBL" id="AVT42221.1"/>
    </source>
</evidence>
<protein>
    <recommendedName>
        <fullName evidence="5">UDP-glucuronosyltransferase</fullName>
        <ecNumber evidence="5">2.4.1.17</ecNumber>
    </recommendedName>
</protein>
<keyword evidence="5" id="KW-1133">Transmembrane helix</keyword>
<dbReference type="GO" id="GO:0016020">
    <property type="term" value="C:membrane"/>
    <property type="evidence" value="ECO:0007669"/>
    <property type="project" value="UniProtKB-SubCell"/>
</dbReference>
<dbReference type="InterPro" id="IPR035595">
    <property type="entry name" value="UDP_glycos_trans_CS"/>
</dbReference>
<dbReference type="InterPro" id="IPR050271">
    <property type="entry name" value="UDP-glycosyltransferase"/>
</dbReference>